<comment type="subcellular location">
    <subcellularLocation>
        <location evidence="1">Cell outer membrane</location>
    </subcellularLocation>
</comment>
<dbReference type="PANTHER" id="PTHR36920:SF1">
    <property type="entry name" value="OUTER MEMBRANE PROTEIN W"/>
    <property type="match status" value="1"/>
</dbReference>
<feature type="signal peptide" evidence="2">
    <location>
        <begin position="1"/>
        <end position="18"/>
    </location>
</feature>
<dbReference type="InterPro" id="IPR011250">
    <property type="entry name" value="OMP/PagP_B-barrel"/>
</dbReference>
<dbReference type="Pfam" id="PF03922">
    <property type="entry name" value="OmpW"/>
    <property type="match status" value="1"/>
</dbReference>
<name>A0A0G3EUP6_9BURK</name>
<keyword evidence="4" id="KW-1185">Reference proteome</keyword>
<protein>
    <recommendedName>
        <fullName evidence="5">OmpW family protein</fullName>
    </recommendedName>
</protein>
<dbReference type="GO" id="GO:0009279">
    <property type="term" value="C:cell outer membrane"/>
    <property type="evidence" value="ECO:0007669"/>
    <property type="project" value="UniProtKB-SubCell"/>
</dbReference>
<evidence type="ECO:0000313" key="3">
    <source>
        <dbReference type="EMBL" id="AKJ70690.1"/>
    </source>
</evidence>
<dbReference type="PATRIC" id="fig|445709.3.peg.3744"/>
<evidence type="ECO:0000256" key="1">
    <source>
        <dbReference type="ARBA" id="ARBA00004442"/>
    </source>
</evidence>
<dbReference type="GO" id="GO:0055085">
    <property type="term" value="P:transmembrane transport"/>
    <property type="evidence" value="ECO:0007669"/>
    <property type="project" value="TreeGrafter"/>
</dbReference>
<dbReference type="RefSeq" id="WP_047216786.1">
    <property type="nucleotide sequence ID" value="NZ_CP011568.3"/>
</dbReference>
<feature type="chain" id="PRO_5002553404" description="OmpW family protein" evidence="2">
    <location>
        <begin position="19"/>
        <end position="197"/>
    </location>
</feature>
<dbReference type="Gene3D" id="2.40.160.20">
    <property type="match status" value="1"/>
</dbReference>
<dbReference type="AlphaFoldDB" id="A0A0G3EUP6"/>
<evidence type="ECO:0000256" key="2">
    <source>
        <dbReference type="SAM" id="SignalP"/>
    </source>
</evidence>
<evidence type="ECO:0008006" key="5">
    <source>
        <dbReference type="Google" id="ProtNLM"/>
    </source>
</evidence>
<proteinExistence type="predicted"/>
<accession>A0A0G3EUP6</accession>
<organism evidence="3 4">
    <name type="scientific">Pandoraea thiooxydans</name>
    <dbReference type="NCBI Taxonomy" id="445709"/>
    <lineage>
        <taxon>Bacteria</taxon>
        <taxon>Pseudomonadati</taxon>
        <taxon>Pseudomonadota</taxon>
        <taxon>Betaproteobacteria</taxon>
        <taxon>Burkholderiales</taxon>
        <taxon>Burkholderiaceae</taxon>
        <taxon>Pandoraea</taxon>
    </lineage>
</organism>
<evidence type="ECO:0000313" key="4">
    <source>
        <dbReference type="Proteomes" id="UP000036700"/>
    </source>
</evidence>
<dbReference type="PANTHER" id="PTHR36920">
    <property type="match status" value="1"/>
</dbReference>
<dbReference type="Proteomes" id="UP000036700">
    <property type="component" value="Chromosome"/>
</dbReference>
<reference evidence="4" key="1">
    <citation type="submission" date="2015-06" db="EMBL/GenBank/DDBJ databases">
        <authorList>
            <person name="Lim Y.L."/>
            <person name="Ee R."/>
            <person name="Yong D."/>
            <person name="How K.Y."/>
            <person name="Yin W.F."/>
            <person name="Chan K.G."/>
        </authorList>
    </citation>
    <scope>NUCLEOTIDE SEQUENCE [LARGE SCALE GENOMIC DNA]</scope>
    <source>
        <strain evidence="4">DSM 25325</strain>
    </source>
</reference>
<dbReference type="STRING" id="445709.ABW99_17740"/>
<dbReference type="SUPFAM" id="SSF56925">
    <property type="entry name" value="OMPA-like"/>
    <property type="match status" value="1"/>
</dbReference>
<gene>
    <name evidence="3" type="ORF">ABW99_17740</name>
</gene>
<keyword evidence="2" id="KW-0732">Signal</keyword>
<dbReference type="EMBL" id="CP011568">
    <property type="protein sequence ID" value="AKJ70690.1"/>
    <property type="molecule type" value="Genomic_DNA"/>
</dbReference>
<dbReference type="InterPro" id="IPR005618">
    <property type="entry name" value="OMPW"/>
</dbReference>
<sequence>MAGSLAIGLLAGSAVAHADAGDILVRARAISIQPDVSTSGVLSTLGVGVNNSIVPELDFTYMATRHIGVELILGTARHTVTSGIGELGRVSLLPPTLLAQYHFNPDGKIRPYVGAGINYTLFYNDNLKAGAQPVSIDRSSVGPALQIGMDVQLTKRVFLNADIKKLWIQTDASAGGVPLGTLKINPLVVGVGVGMKF</sequence>
<dbReference type="KEGG" id="ptx:ABW99_17740"/>